<feature type="region of interest" description="Disordered" evidence="1">
    <location>
        <begin position="214"/>
        <end position="266"/>
    </location>
</feature>
<sequence length="281" mass="30759">MEGGWSSLGGFNLKSTEYVFHFDGSVGAVGGERKKDMEERKRGPKEEKKNESHEILNINGPMKDNMINMENGMEGGWTTAIKNSMTRIIEKKTKKGQTSHSRQFGLGIIELIGACVPPARPWGRMARDRTVAIVPCAWVLADGGWALGNGEWRWSYSAASTSGRAVSRKMAGHWYASQGAGKEVERRETGGDPAVDAGNGYIGFFAAQQTTKRTTALWSHQRPNPSPSPSPSPGPNANPRTTTPGGQCLTYIPAKSKREKMRGTENACKMFKRNECSRIPP</sequence>
<gene>
    <name evidence="2" type="ORF">HCDG_05066</name>
</gene>
<accession>C6HGH5</accession>
<dbReference type="VEuPathDB" id="FungiDB:HCDG_05066"/>
<feature type="compositionally biased region" description="Basic and acidic residues" evidence="1">
    <location>
        <begin position="31"/>
        <end position="54"/>
    </location>
</feature>
<protein>
    <submittedName>
        <fullName evidence="2">Uncharacterized protein</fullName>
    </submittedName>
</protein>
<proteinExistence type="predicted"/>
<dbReference type="AlphaFoldDB" id="C6HGH5"/>
<dbReference type="Proteomes" id="UP000002624">
    <property type="component" value="Unassembled WGS sequence"/>
</dbReference>
<dbReference type="EMBL" id="GG692426">
    <property type="protein sequence ID" value="EER40477.1"/>
    <property type="molecule type" value="Genomic_DNA"/>
</dbReference>
<evidence type="ECO:0000313" key="3">
    <source>
        <dbReference type="Proteomes" id="UP000002624"/>
    </source>
</evidence>
<organism evidence="2 3">
    <name type="scientific">Ajellomyces capsulatus (strain H143)</name>
    <name type="common">Darling's disease fungus</name>
    <name type="synonym">Histoplasma capsulatum</name>
    <dbReference type="NCBI Taxonomy" id="544712"/>
    <lineage>
        <taxon>Eukaryota</taxon>
        <taxon>Fungi</taxon>
        <taxon>Dikarya</taxon>
        <taxon>Ascomycota</taxon>
        <taxon>Pezizomycotina</taxon>
        <taxon>Eurotiomycetes</taxon>
        <taxon>Eurotiomycetidae</taxon>
        <taxon>Onygenales</taxon>
        <taxon>Ajellomycetaceae</taxon>
        <taxon>Histoplasma</taxon>
    </lineage>
</organism>
<feature type="region of interest" description="Disordered" evidence="1">
    <location>
        <begin position="29"/>
        <end position="54"/>
    </location>
</feature>
<feature type="compositionally biased region" description="Pro residues" evidence="1">
    <location>
        <begin position="224"/>
        <end position="236"/>
    </location>
</feature>
<evidence type="ECO:0000313" key="2">
    <source>
        <dbReference type="EMBL" id="EER40477.1"/>
    </source>
</evidence>
<dbReference type="HOGENOM" id="CLU_990355_0_0_1"/>
<name>C6HGH5_AJECH</name>
<evidence type="ECO:0000256" key="1">
    <source>
        <dbReference type="SAM" id="MobiDB-lite"/>
    </source>
</evidence>
<reference evidence="3" key="1">
    <citation type="submission" date="2009-05" db="EMBL/GenBank/DDBJ databases">
        <title>The genome sequence of Ajellomyces capsulatus strain H143.</title>
        <authorList>
            <person name="Champion M."/>
            <person name="Cuomo C.A."/>
            <person name="Ma L.-J."/>
            <person name="Henn M.R."/>
            <person name="Sil A."/>
            <person name="Goldman B."/>
            <person name="Young S.K."/>
            <person name="Kodira C.D."/>
            <person name="Zeng Q."/>
            <person name="Koehrsen M."/>
            <person name="Alvarado L."/>
            <person name="Berlin A.M."/>
            <person name="Borenstein D."/>
            <person name="Chen Z."/>
            <person name="Engels R."/>
            <person name="Freedman E."/>
            <person name="Gellesch M."/>
            <person name="Goldberg J."/>
            <person name="Griggs A."/>
            <person name="Gujja S."/>
            <person name="Heiman D.I."/>
            <person name="Hepburn T.A."/>
            <person name="Howarth C."/>
            <person name="Jen D."/>
            <person name="Larson L."/>
            <person name="Lewis B."/>
            <person name="Mehta T."/>
            <person name="Park D."/>
            <person name="Pearson M."/>
            <person name="Roberts A."/>
            <person name="Saif S."/>
            <person name="Shea T.D."/>
            <person name="Shenoy N."/>
            <person name="Sisk P."/>
            <person name="Stolte C."/>
            <person name="Sykes S."/>
            <person name="Walk T."/>
            <person name="White J."/>
            <person name="Yandava C."/>
            <person name="Klein B."/>
            <person name="McEwen J.G."/>
            <person name="Puccia R."/>
            <person name="Goldman G.H."/>
            <person name="Felipe M.S."/>
            <person name="Nino-Vega G."/>
            <person name="San-Blas G."/>
            <person name="Taylor J.W."/>
            <person name="Mendoza L."/>
            <person name="Galagan J.E."/>
            <person name="Nusbaum C."/>
            <person name="Birren B.W."/>
        </authorList>
    </citation>
    <scope>NUCLEOTIDE SEQUENCE [LARGE SCALE GENOMIC DNA]</scope>
    <source>
        <strain evidence="3">H143</strain>
    </source>
</reference>